<name>A0ABS0YPB1_9BACT</name>
<dbReference type="EMBL" id="JAEMHK010000002">
    <property type="protein sequence ID" value="MBJ6799340.1"/>
    <property type="molecule type" value="Genomic_DNA"/>
</dbReference>
<dbReference type="Proteomes" id="UP000641025">
    <property type="component" value="Unassembled WGS sequence"/>
</dbReference>
<evidence type="ECO:0000256" key="2">
    <source>
        <dbReference type="SAM" id="SignalP"/>
    </source>
</evidence>
<organism evidence="4 5">
    <name type="scientific">Geomonas propionica</name>
    <dbReference type="NCBI Taxonomy" id="2798582"/>
    <lineage>
        <taxon>Bacteria</taxon>
        <taxon>Pseudomonadati</taxon>
        <taxon>Thermodesulfobacteriota</taxon>
        <taxon>Desulfuromonadia</taxon>
        <taxon>Geobacterales</taxon>
        <taxon>Geobacteraceae</taxon>
        <taxon>Geomonas</taxon>
    </lineage>
</organism>
<dbReference type="RefSeq" id="WP_199393849.1">
    <property type="nucleotide sequence ID" value="NZ_JAEMHK010000002.1"/>
</dbReference>
<feature type="chain" id="PRO_5045834147" evidence="2">
    <location>
        <begin position="24"/>
        <end position="251"/>
    </location>
</feature>
<proteinExistence type="predicted"/>
<evidence type="ECO:0000313" key="5">
    <source>
        <dbReference type="Proteomes" id="UP000641025"/>
    </source>
</evidence>
<gene>
    <name evidence="4" type="ORF">JFN90_04225</name>
</gene>
<reference evidence="4 5" key="1">
    <citation type="submission" date="2020-12" db="EMBL/GenBank/DDBJ databases">
        <title>Geomonas sp. Red259, isolated from paddy soil.</title>
        <authorList>
            <person name="Xu Z."/>
            <person name="Zhang Z."/>
            <person name="Masuda Y."/>
            <person name="Itoh H."/>
            <person name="Senoo K."/>
        </authorList>
    </citation>
    <scope>NUCLEOTIDE SEQUENCE [LARGE SCALE GENOMIC DNA]</scope>
    <source>
        <strain evidence="4 5">Red259</strain>
    </source>
</reference>
<feature type="signal peptide" evidence="2">
    <location>
        <begin position="1"/>
        <end position="23"/>
    </location>
</feature>
<dbReference type="InterPro" id="IPR050811">
    <property type="entry name" value="Phosphate_ABC_transporter"/>
</dbReference>
<evidence type="ECO:0000256" key="1">
    <source>
        <dbReference type="ARBA" id="ARBA00022729"/>
    </source>
</evidence>
<protein>
    <submittedName>
        <fullName evidence="4">Substrate-binding domain-containing protein</fullName>
    </submittedName>
</protein>
<comment type="caution">
    <text evidence="4">The sequence shown here is derived from an EMBL/GenBank/DDBJ whole genome shotgun (WGS) entry which is preliminary data.</text>
</comment>
<dbReference type="InterPro" id="IPR024370">
    <property type="entry name" value="PBP_domain"/>
</dbReference>
<accession>A0ABS0YPB1</accession>
<dbReference type="PANTHER" id="PTHR30570">
    <property type="entry name" value="PERIPLASMIC PHOSPHATE BINDING COMPONENT OF PHOSPHATE ABC TRANSPORTER"/>
    <property type="match status" value="1"/>
</dbReference>
<dbReference type="Pfam" id="PF12849">
    <property type="entry name" value="PBP_like_2"/>
    <property type="match status" value="1"/>
</dbReference>
<keyword evidence="1 2" id="KW-0732">Signal</keyword>
<dbReference type="SUPFAM" id="SSF53850">
    <property type="entry name" value="Periplasmic binding protein-like II"/>
    <property type="match status" value="1"/>
</dbReference>
<feature type="domain" description="PBP" evidence="3">
    <location>
        <begin position="21"/>
        <end position="178"/>
    </location>
</feature>
<dbReference type="PANTHER" id="PTHR30570:SF1">
    <property type="entry name" value="PHOSPHATE-BINDING PROTEIN PSTS"/>
    <property type="match status" value="1"/>
</dbReference>
<evidence type="ECO:0000313" key="4">
    <source>
        <dbReference type="EMBL" id="MBJ6799340.1"/>
    </source>
</evidence>
<sequence length="251" mass="27360">MKMLMRKMMILALPALLAAPANAEEIRLSGGAAAITAVFSPIKESFEKSTGNTLKIHLTDPTRAMIALEKGEADFTTLNELAIDLAINNAKSKGVEIDPKSLTRTLIAQTSLVVFLDRGNKVGKLSKEQLKRIFTGKVTNWKELGGADQPIVVLWGEETPFLNSLFSKRVMDGEPVTKEAKLVGDHFELRNLVIGTPGAICLGTTGLMTPKLKVPEVPSIALPILVITKGKPSPKVQKLMQFYQEEFGFMD</sequence>
<evidence type="ECO:0000259" key="3">
    <source>
        <dbReference type="Pfam" id="PF12849"/>
    </source>
</evidence>
<keyword evidence="5" id="KW-1185">Reference proteome</keyword>
<dbReference type="Gene3D" id="3.40.190.10">
    <property type="entry name" value="Periplasmic binding protein-like II"/>
    <property type="match status" value="1"/>
</dbReference>